<dbReference type="Proteomes" id="UP001054837">
    <property type="component" value="Unassembled WGS sequence"/>
</dbReference>
<organism evidence="1 2">
    <name type="scientific">Caerostris darwini</name>
    <dbReference type="NCBI Taxonomy" id="1538125"/>
    <lineage>
        <taxon>Eukaryota</taxon>
        <taxon>Metazoa</taxon>
        <taxon>Ecdysozoa</taxon>
        <taxon>Arthropoda</taxon>
        <taxon>Chelicerata</taxon>
        <taxon>Arachnida</taxon>
        <taxon>Araneae</taxon>
        <taxon>Araneomorphae</taxon>
        <taxon>Entelegynae</taxon>
        <taxon>Araneoidea</taxon>
        <taxon>Araneidae</taxon>
        <taxon>Caerostris</taxon>
    </lineage>
</organism>
<dbReference type="AlphaFoldDB" id="A0AAV4RIQ3"/>
<keyword evidence="2" id="KW-1185">Reference proteome</keyword>
<gene>
    <name evidence="1" type="ORF">CDAR_525461</name>
</gene>
<accession>A0AAV4RIQ3</accession>
<evidence type="ECO:0000313" key="2">
    <source>
        <dbReference type="Proteomes" id="UP001054837"/>
    </source>
</evidence>
<reference evidence="1 2" key="1">
    <citation type="submission" date="2021-06" db="EMBL/GenBank/DDBJ databases">
        <title>Caerostris darwini draft genome.</title>
        <authorList>
            <person name="Kono N."/>
            <person name="Arakawa K."/>
        </authorList>
    </citation>
    <scope>NUCLEOTIDE SEQUENCE [LARGE SCALE GENOMIC DNA]</scope>
</reference>
<sequence>MGWVLTKVIEVTEELKVTEEHKFTRVRICQCALNDFNNEGDAFLSKIVTGSQGDGGQGMGNPLWTTIKTPEDGVETLWISN</sequence>
<dbReference type="EMBL" id="BPLQ01006355">
    <property type="protein sequence ID" value="GIY21889.1"/>
    <property type="molecule type" value="Genomic_DNA"/>
</dbReference>
<comment type="caution">
    <text evidence="1">The sequence shown here is derived from an EMBL/GenBank/DDBJ whole genome shotgun (WGS) entry which is preliminary data.</text>
</comment>
<protein>
    <submittedName>
        <fullName evidence="1">Uncharacterized protein</fullName>
    </submittedName>
</protein>
<proteinExistence type="predicted"/>
<name>A0AAV4RIQ3_9ARAC</name>
<evidence type="ECO:0000313" key="1">
    <source>
        <dbReference type="EMBL" id="GIY21889.1"/>
    </source>
</evidence>